<dbReference type="InterPro" id="IPR003675">
    <property type="entry name" value="Rce1/LyrA-like_dom"/>
</dbReference>
<keyword evidence="2" id="KW-0812">Transmembrane</keyword>
<gene>
    <name evidence="4" type="ORF">ACFSBJ_07395</name>
</gene>
<dbReference type="PANTHER" id="PTHR39430">
    <property type="entry name" value="MEMBRANE-ASSOCIATED PROTEASE-RELATED"/>
    <property type="match status" value="1"/>
</dbReference>
<proteinExistence type="predicted"/>
<feature type="transmembrane region" description="Helical" evidence="2">
    <location>
        <begin position="144"/>
        <end position="165"/>
    </location>
</feature>
<feature type="compositionally biased region" description="Basic and acidic residues" evidence="1">
    <location>
        <begin position="321"/>
        <end position="344"/>
    </location>
</feature>
<reference evidence="4 5" key="1">
    <citation type="journal article" date="2019" name="Int. J. Syst. Evol. Microbiol.">
        <title>The Global Catalogue of Microorganisms (GCM) 10K type strain sequencing project: providing services to taxonomists for standard genome sequencing and annotation.</title>
        <authorList>
            <consortium name="The Broad Institute Genomics Platform"/>
            <consortium name="The Broad Institute Genome Sequencing Center for Infectious Disease"/>
            <person name="Wu L."/>
            <person name="Ma J."/>
        </authorList>
    </citation>
    <scope>NUCLEOTIDE SEQUENCE [LARGE SCALE GENOMIC DNA]</scope>
    <source>
        <strain evidence="4 5">CGMCC 1.10594</strain>
    </source>
</reference>
<comment type="caution">
    <text evidence="4">The sequence shown here is derived from an EMBL/GenBank/DDBJ whole genome shotgun (WGS) entry which is preliminary data.</text>
</comment>
<dbReference type="PANTHER" id="PTHR39430:SF1">
    <property type="entry name" value="PROTEASE"/>
    <property type="match status" value="1"/>
</dbReference>
<feature type="transmembrane region" description="Helical" evidence="2">
    <location>
        <begin position="281"/>
        <end position="304"/>
    </location>
</feature>
<evidence type="ECO:0000256" key="2">
    <source>
        <dbReference type="SAM" id="Phobius"/>
    </source>
</evidence>
<accession>A0ABD6CY23</accession>
<organism evidence="4 5">
    <name type="scientific">Haloplanus ruber</name>
    <dbReference type="NCBI Taxonomy" id="869892"/>
    <lineage>
        <taxon>Archaea</taxon>
        <taxon>Methanobacteriati</taxon>
        <taxon>Methanobacteriota</taxon>
        <taxon>Stenosarchaea group</taxon>
        <taxon>Halobacteria</taxon>
        <taxon>Halobacteriales</taxon>
        <taxon>Haloferacaceae</taxon>
        <taxon>Haloplanus</taxon>
    </lineage>
</organism>
<feature type="transmembrane region" description="Helical" evidence="2">
    <location>
        <begin position="186"/>
        <end position="204"/>
    </location>
</feature>
<feature type="transmembrane region" description="Helical" evidence="2">
    <location>
        <begin position="21"/>
        <end position="39"/>
    </location>
</feature>
<sequence length="344" mass="35815">MGPRALLWNDDERRPRALLRVALLVVVTVLLTVGTSLGVGATGSIRALQGALTAAVGEAVAAAVGTVVSIALVGGVVSLSVVIAGRYVDRRRLRDFGFRLDRDWWLDLGFGLALGAGLMTLVFGVSLAAGWLRVTGTLDPRDDFVARFLVLIAVFLVVGVYEELLARGYLLTNAAEGLAGWIGRRGAVGVAVLCSSLVFGLAHANNPNATTLSTAAIVLAGGMLAAGYVLTGELAVPIGLHITWNLFQGGVYGFPVSGLGVDTSLLVVEVSGPRLLTGGNFGPEAGLLGVGAMAVGTVAIALWARWRTGHVGIDPSVTTPDLRETGEEREVDSDRWEPTPGDRE</sequence>
<dbReference type="RefSeq" id="WP_256405563.1">
    <property type="nucleotide sequence ID" value="NZ_CP187151.1"/>
</dbReference>
<dbReference type="GO" id="GO:0004175">
    <property type="term" value="F:endopeptidase activity"/>
    <property type="evidence" value="ECO:0007669"/>
    <property type="project" value="UniProtKB-ARBA"/>
</dbReference>
<feature type="transmembrane region" description="Helical" evidence="2">
    <location>
        <begin position="242"/>
        <end position="261"/>
    </location>
</feature>
<keyword evidence="5" id="KW-1185">Reference proteome</keyword>
<feature type="transmembrane region" description="Helical" evidence="2">
    <location>
        <begin position="59"/>
        <end position="83"/>
    </location>
</feature>
<keyword evidence="4" id="KW-0378">Hydrolase</keyword>
<keyword evidence="2" id="KW-0472">Membrane</keyword>
<feature type="region of interest" description="Disordered" evidence="1">
    <location>
        <begin position="314"/>
        <end position="344"/>
    </location>
</feature>
<protein>
    <submittedName>
        <fullName evidence="4">CPBP family intramembrane glutamic endopeptidase</fullName>
        <ecNumber evidence="4">3.4.-.-</ecNumber>
    </submittedName>
</protein>
<dbReference type="Proteomes" id="UP001597075">
    <property type="component" value="Unassembled WGS sequence"/>
</dbReference>
<dbReference type="GO" id="GO:0080120">
    <property type="term" value="P:CAAX-box protein maturation"/>
    <property type="evidence" value="ECO:0007669"/>
    <property type="project" value="UniProtKB-ARBA"/>
</dbReference>
<feature type="transmembrane region" description="Helical" evidence="2">
    <location>
        <begin position="210"/>
        <end position="230"/>
    </location>
</feature>
<feature type="transmembrane region" description="Helical" evidence="2">
    <location>
        <begin position="104"/>
        <end position="132"/>
    </location>
</feature>
<keyword evidence="2" id="KW-1133">Transmembrane helix</keyword>
<name>A0ABD6CY23_9EURY</name>
<dbReference type="EMBL" id="JBHUDL010000009">
    <property type="protein sequence ID" value="MFD1633556.1"/>
    <property type="molecule type" value="Genomic_DNA"/>
</dbReference>
<evidence type="ECO:0000259" key="3">
    <source>
        <dbReference type="Pfam" id="PF02517"/>
    </source>
</evidence>
<dbReference type="EC" id="3.4.-.-" evidence="4"/>
<evidence type="ECO:0000313" key="4">
    <source>
        <dbReference type="EMBL" id="MFD1633556.1"/>
    </source>
</evidence>
<feature type="domain" description="CAAX prenyl protease 2/Lysostaphin resistance protein A-like" evidence="3">
    <location>
        <begin position="148"/>
        <end position="247"/>
    </location>
</feature>
<dbReference type="Pfam" id="PF02517">
    <property type="entry name" value="Rce1-like"/>
    <property type="match status" value="1"/>
</dbReference>
<dbReference type="AlphaFoldDB" id="A0ABD6CY23"/>
<evidence type="ECO:0000313" key="5">
    <source>
        <dbReference type="Proteomes" id="UP001597075"/>
    </source>
</evidence>
<evidence type="ECO:0000256" key="1">
    <source>
        <dbReference type="SAM" id="MobiDB-lite"/>
    </source>
</evidence>